<dbReference type="PROSITE" id="PS51257">
    <property type="entry name" value="PROKAR_LIPOPROTEIN"/>
    <property type="match status" value="1"/>
</dbReference>
<dbReference type="EMBL" id="CP009416">
    <property type="protein sequence ID" value="AJD89546.1"/>
    <property type="molecule type" value="Genomic_DNA"/>
</dbReference>
<feature type="signal peptide" evidence="1">
    <location>
        <begin position="1"/>
        <end position="17"/>
    </location>
</feature>
<keyword evidence="1" id="KW-0732">Signal</keyword>
<proteinExistence type="predicted"/>
<organism evidence="2 3">
    <name type="scientific">Jeotgalibacillus malaysiensis</name>
    <dbReference type="NCBI Taxonomy" id="1508404"/>
    <lineage>
        <taxon>Bacteria</taxon>
        <taxon>Bacillati</taxon>
        <taxon>Bacillota</taxon>
        <taxon>Bacilli</taxon>
        <taxon>Bacillales</taxon>
        <taxon>Caryophanaceae</taxon>
        <taxon>Jeotgalibacillus</taxon>
    </lineage>
</organism>
<dbReference type="HOGENOM" id="CLU_130813_0_0_9"/>
<reference evidence="2 3" key="1">
    <citation type="submission" date="2014-08" db="EMBL/GenBank/DDBJ databases">
        <title>Complete genome of a marine bacteria Jeotgalibacillus malaysiensis.</title>
        <authorList>
            <person name="Yaakop A.S."/>
            <person name="Chan K.-G."/>
            <person name="Goh K.M."/>
        </authorList>
    </citation>
    <scope>NUCLEOTIDE SEQUENCE [LARGE SCALE GENOMIC DNA]</scope>
    <source>
        <strain evidence="2 3">D5</strain>
    </source>
</reference>
<evidence type="ECO:0000313" key="2">
    <source>
        <dbReference type="EMBL" id="AJD89546.1"/>
    </source>
</evidence>
<feature type="chain" id="PRO_5039276414" evidence="1">
    <location>
        <begin position="18"/>
        <end position="169"/>
    </location>
</feature>
<gene>
    <name evidence="2" type="ORF">JMA_02290</name>
</gene>
<dbReference type="Proteomes" id="UP000031449">
    <property type="component" value="Chromosome"/>
</dbReference>
<dbReference type="BioCyc" id="JESP1508404:G14D9-9446-MONOMER"/>
<dbReference type="OrthoDB" id="2454533at2"/>
<sequence>MKRIIFIVSLWSLFLLGACSNEEVKYDGAFLRIAVVGDIPELISEKIYFESISLSEFSEKKMENSTDFDAVMITPVMFEKASNDDLVQVYNSSELPFIFFDSTKRHFPFIREGVTYETADWGSLDNGSHTTIYLSNVDGSREDAWHFYLKDEKELNKLYKEIFQKVETL</sequence>
<accession>A0A0B5AHJ1</accession>
<keyword evidence="3" id="KW-1185">Reference proteome</keyword>
<protein>
    <submittedName>
        <fullName evidence="2">Amino acid oxidase</fullName>
    </submittedName>
</protein>
<evidence type="ECO:0000256" key="1">
    <source>
        <dbReference type="SAM" id="SignalP"/>
    </source>
</evidence>
<dbReference type="AlphaFoldDB" id="A0A0B5AHJ1"/>
<name>A0A0B5AHJ1_9BACL</name>
<dbReference type="KEGG" id="jeo:JMA_02290"/>
<evidence type="ECO:0000313" key="3">
    <source>
        <dbReference type="Proteomes" id="UP000031449"/>
    </source>
</evidence>